<evidence type="ECO:0000259" key="1">
    <source>
        <dbReference type="Pfam" id="PF13556"/>
    </source>
</evidence>
<keyword evidence="3" id="KW-1185">Reference proteome</keyword>
<dbReference type="InterPro" id="IPR051448">
    <property type="entry name" value="CdaR-like_regulators"/>
</dbReference>
<dbReference type="PANTHER" id="PTHR33744:SF15">
    <property type="entry name" value="CARBOHYDRATE DIACID REGULATOR"/>
    <property type="match status" value="1"/>
</dbReference>
<comment type="caution">
    <text evidence="2">The sequence shown here is derived from an EMBL/GenBank/DDBJ whole genome shotgun (WGS) entry which is preliminary data.</text>
</comment>
<sequence length="401" mass="46003">MKRTVLIEAMLELTGSDEADSLVKIVECVSKYYQMPVLVCTIDYVLLAQFPNSPINDAGWNMFLEQQIASPEYLREVMDSELMSQSFEANTAFFSESQVSNHEPRIISPIRINQSVVGYLVIFWRKDQVYSAEEQELVLSISLAIAIEFRKRSTGNFTVNPATNLFLKNLLEGRLVTTPDIEQWGKLADVDIGGRYGLIAVIQPNSTETSLKQLLVKLNLTVDQGPAQILSIALQNRVYLLVTRIESKEELLPIFHMLEENQLYYGASELFSDLLTIMMVKRQADDTVAYAEKRQQAGPIFYEDVMLPILLERMEHVFSENFYHSSLAKISHFDHQNGTPYYDTLKHYVLNFFSISETAKELFIHRNTMTYRLAKISEISGLNFNDPQVKVLLLMNIYYLK</sequence>
<accession>A0A940P8E3</accession>
<evidence type="ECO:0000313" key="3">
    <source>
        <dbReference type="Proteomes" id="UP000674938"/>
    </source>
</evidence>
<feature type="domain" description="PucR C-terminal helix-turn-helix" evidence="1">
    <location>
        <begin position="342"/>
        <end position="395"/>
    </location>
</feature>
<organism evidence="2 3">
    <name type="scientific">Vagococcus allomyrinae</name>
    <dbReference type="NCBI Taxonomy" id="2794353"/>
    <lineage>
        <taxon>Bacteria</taxon>
        <taxon>Bacillati</taxon>
        <taxon>Bacillota</taxon>
        <taxon>Bacilli</taxon>
        <taxon>Lactobacillales</taxon>
        <taxon>Enterococcaceae</taxon>
        <taxon>Vagococcus</taxon>
    </lineage>
</organism>
<dbReference type="Proteomes" id="UP000674938">
    <property type="component" value="Unassembled WGS sequence"/>
</dbReference>
<dbReference type="AlphaFoldDB" id="A0A940P8E3"/>
<gene>
    <name evidence="2" type="ORF">I6N95_04810</name>
</gene>
<proteinExistence type="predicted"/>
<protein>
    <submittedName>
        <fullName evidence="2">Helix-turn-helix domain-containing protein</fullName>
    </submittedName>
</protein>
<dbReference type="InterPro" id="IPR029016">
    <property type="entry name" value="GAF-like_dom_sf"/>
</dbReference>
<dbReference type="EMBL" id="JAEEGA010000002">
    <property type="protein sequence ID" value="MBP1040329.1"/>
    <property type="molecule type" value="Genomic_DNA"/>
</dbReference>
<dbReference type="InterPro" id="IPR042070">
    <property type="entry name" value="PucR_C-HTH_sf"/>
</dbReference>
<dbReference type="Gene3D" id="3.30.450.40">
    <property type="match status" value="1"/>
</dbReference>
<dbReference type="Gene3D" id="1.10.10.2840">
    <property type="entry name" value="PucR C-terminal helix-turn-helix domain"/>
    <property type="match status" value="1"/>
</dbReference>
<dbReference type="RefSeq" id="WP_209525221.1">
    <property type="nucleotide sequence ID" value="NZ_JAEEGA010000002.1"/>
</dbReference>
<reference evidence="2" key="1">
    <citation type="submission" date="2020-12" db="EMBL/GenBank/DDBJ databases">
        <title>Vagococcus allomyrinae sp. nov. and Enterococcus lavae sp. nov., isolated from the larvae of Allomyrina dichotoma.</title>
        <authorList>
            <person name="Lee S.D."/>
        </authorList>
    </citation>
    <scope>NUCLEOTIDE SEQUENCE</scope>
    <source>
        <strain evidence="2">BWB3-3</strain>
    </source>
</reference>
<name>A0A940P8E3_9ENTE</name>
<dbReference type="InterPro" id="IPR025736">
    <property type="entry name" value="PucR_C-HTH_dom"/>
</dbReference>
<dbReference type="PANTHER" id="PTHR33744">
    <property type="entry name" value="CARBOHYDRATE DIACID REGULATOR"/>
    <property type="match status" value="1"/>
</dbReference>
<dbReference type="Pfam" id="PF13556">
    <property type="entry name" value="HTH_30"/>
    <property type="match status" value="1"/>
</dbReference>
<evidence type="ECO:0000313" key="2">
    <source>
        <dbReference type="EMBL" id="MBP1040329.1"/>
    </source>
</evidence>